<proteinExistence type="predicted"/>
<evidence type="ECO:0000313" key="3">
    <source>
        <dbReference type="Proteomes" id="UP000054282"/>
    </source>
</evidence>
<dbReference type="KEGG" id="pfd:PFDG_00652"/>
<feature type="region of interest" description="Disordered" evidence="1">
    <location>
        <begin position="62"/>
        <end position="82"/>
    </location>
</feature>
<dbReference type="EMBL" id="DS016117">
    <property type="protein sequence ID" value="KOB85307.1"/>
    <property type="molecule type" value="Genomic_DNA"/>
</dbReference>
<name>A0A0L7LXJ5_PLAF4</name>
<dbReference type="AlphaFoldDB" id="A0A0L7LXJ5"/>
<protein>
    <submittedName>
        <fullName evidence="2">Uncharacterized protein</fullName>
    </submittedName>
</protein>
<dbReference type="Proteomes" id="UP000054282">
    <property type="component" value="Unassembled WGS sequence"/>
</dbReference>
<gene>
    <name evidence="2" type="ORF">PFDG_00652</name>
</gene>
<dbReference type="OrthoDB" id="391857at2759"/>
<reference evidence="3" key="2">
    <citation type="submission" date="2006-09" db="EMBL/GenBank/DDBJ databases">
        <title>The genome sequence of Plasmodium falciparum Dd2.</title>
        <authorList>
            <consortium name="The Broad Institute Genome Sequencing Platform"/>
            <person name="Birren B."/>
            <person name="Lander E."/>
            <person name="Galagan J."/>
            <person name="Nusbaum C."/>
            <person name="Devon K."/>
            <person name="Henn M."/>
            <person name="Jaffe D."/>
            <person name="Butler J."/>
            <person name="Alvarez P."/>
            <person name="Gnerre S."/>
            <person name="Grabherr M."/>
            <person name="Kleber M."/>
            <person name="Mauceli E."/>
            <person name="Brockman W."/>
            <person name="MacCallum I.A."/>
            <person name="Rounsley S."/>
            <person name="Young S."/>
            <person name="LaButti K."/>
            <person name="Pushparaj V."/>
            <person name="DeCaprio D."/>
            <person name="Crawford M."/>
            <person name="Koehrsen M."/>
            <person name="Engels R."/>
            <person name="Montgomery P."/>
            <person name="Pearson M."/>
            <person name="Howarth C."/>
            <person name="Larson L."/>
            <person name="Luoma S."/>
            <person name="White J."/>
            <person name="Kodira C."/>
            <person name="Zeng Q."/>
            <person name="O'Leary S."/>
            <person name="Yandava C."/>
            <person name="Alvarado L."/>
            <person name="Wirth D."/>
            <person name="Volkman S."/>
            <person name="Hartl D."/>
        </authorList>
    </citation>
    <scope>NUCLEOTIDE SEQUENCE [LARGE SCALE GENOMIC DNA]</scope>
</reference>
<accession>A0A0L7LXJ5</accession>
<feature type="compositionally biased region" description="Basic and acidic residues" evidence="1">
    <location>
        <begin position="73"/>
        <end position="82"/>
    </location>
</feature>
<feature type="non-terminal residue" evidence="2">
    <location>
        <position position="153"/>
    </location>
</feature>
<reference evidence="3" key="1">
    <citation type="submission" date="2006-09" db="EMBL/GenBank/DDBJ databases">
        <title>Annotation of Plasmodium falciparum Dd2.</title>
        <authorList>
            <consortium name="The Broad Institute Genome Sequencing Platform"/>
            <person name="Volkman S.K."/>
            <person name="Neafsey D.E."/>
            <person name="Dash A.P."/>
            <person name="Chitnis C.E."/>
            <person name="Hartl D.L."/>
            <person name="Young S.K."/>
            <person name="Zeng Q."/>
            <person name="Koehrsen M."/>
            <person name="Alvarado L."/>
            <person name="Berlin A."/>
            <person name="Borenstein D."/>
            <person name="Chapman S.B."/>
            <person name="Chen Z."/>
            <person name="Engels R."/>
            <person name="Freedman E."/>
            <person name="Gellesch M."/>
            <person name="Goldberg J."/>
            <person name="Griggs A."/>
            <person name="Gujja S."/>
            <person name="Heilman E.R."/>
            <person name="Heiman D.I."/>
            <person name="Howarth C."/>
            <person name="Jen D."/>
            <person name="Larson L."/>
            <person name="Mehta T."/>
            <person name="Neiman D."/>
            <person name="Park D."/>
            <person name="Pearson M."/>
            <person name="Roberts A."/>
            <person name="Saif S."/>
            <person name="Shea T."/>
            <person name="Shenoy N."/>
            <person name="Sisk P."/>
            <person name="Stolte C."/>
            <person name="Sykes S."/>
            <person name="Walk T."/>
            <person name="White J."/>
            <person name="Yandava C."/>
            <person name="Haas B."/>
            <person name="Henn M.R."/>
            <person name="Nusbaum C."/>
            <person name="Birren B."/>
        </authorList>
    </citation>
    <scope>NUCLEOTIDE SEQUENCE [LARGE SCALE GENOMIC DNA]</scope>
</reference>
<evidence type="ECO:0000256" key="1">
    <source>
        <dbReference type="SAM" id="MobiDB-lite"/>
    </source>
</evidence>
<sequence>MKVLKTSKNNFVHPNKSNQYNCNDQPYDSLFRKNCVSFYEDFDTEAIFLLDKGSRPIYHKLKDKEWGSSNNQKDTEKKKKKEEFEKIDEIISNAEHLNNLRNKLYSFEYQNILEPLGIYMSQQRGQRRDHKKGMGNFYQDEMNPKKGIYPLKE</sequence>
<evidence type="ECO:0000313" key="2">
    <source>
        <dbReference type="EMBL" id="KOB85307.1"/>
    </source>
</evidence>
<organism evidence="2 3">
    <name type="scientific">Plasmodium falciparum (isolate Dd2)</name>
    <dbReference type="NCBI Taxonomy" id="57267"/>
    <lineage>
        <taxon>Eukaryota</taxon>
        <taxon>Sar</taxon>
        <taxon>Alveolata</taxon>
        <taxon>Apicomplexa</taxon>
        <taxon>Aconoidasida</taxon>
        <taxon>Haemosporida</taxon>
        <taxon>Plasmodiidae</taxon>
        <taxon>Plasmodium</taxon>
        <taxon>Plasmodium (Laverania)</taxon>
    </lineage>
</organism>